<dbReference type="GO" id="GO:0043161">
    <property type="term" value="P:proteasome-mediated ubiquitin-dependent protein catabolic process"/>
    <property type="evidence" value="ECO:0007669"/>
    <property type="project" value="InterPro"/>
</dbReference>
<dbReference type="PANTHER" id="PTHR12170">
    <property type="entry name" value="MACROPHAGE ERYTHROBLAST ATTACHER-RELATED"/>
    <property type="match status" value="1"/>
</dbReference>
<dbReference type="PROSITE" id="PS50896">
    <property type="entry name" value="LISH"/>
    <property type="match status" value="1"/>
</dbReference>
<keyword evidence="10" id="KW-1185">Reference proteome</keyword>
<protein>
    <recommendedName>
        <fullName evidence="7">RING-Gid-type domain-containing protein</fullName>
    </recommendedName>
</protein>
<dbReference type="InParanoid" id="E4XZU1"/>
<dbReference type="GO" id="GO:0008270">
    <property type="term" value="F:zinc ion binding"/>
    <property type="evidence" value="ECO:0007669"/>
    <property type="project" value="UniProtKB-KW"/>
</dbReference>
<gene>
    <name evidence="8" type="ORF">GSOID_T00012046001</name>
    <name evidence="9" type="ORF">GSOID_T00022317001</name>
</gene>
<dbReference type="PROSITE" id="PS51867">
    <property type="entry name" value="ZF_RING_GID"/>
    <property type="match status" value="1"/>
</dbReference>
<dbReference type="InterPro" id="IPR037683">
    <property type="entry name" value="Rmd5_dRing"/>
</dbReference>
<keyword evidence="3" id="KW-0479">Metal-binding</keyword>
<dbReference type="GO" id="GO:0005737">
    <property type="term" value="C:cytoplasm"/>
    <property type="evidence" value="ECO:0007669"/>
    <property type="project" value="UniProtKB-SubCell"/>
</dbReference>
<dbReference type="EMBL" id="FN655875">
    <property type="protein sequence ID" value="CBY40323.1"/>
    <property type="molecule type" value="Genomic_DNA"/>
</dbReference>
<dbReference type="EMBL" id="FN653433">
    <property type="protein sequence ID" value="CBY15153.1"/>
    <property type="molecule type" value="Genomic_DNA"/>
</dbReference>
<dbReference type="InterPro" id="IPR024964">
    <property type="entry name" value="CTLH/CRA"/>
</dbReference>
<evidence type="ECO:0000256" key="1">
    <source>
        <dbReference type="ARBA" id="ARBA00004496"/>
    </source>
</evidence>
<dbReference type="FunFam" id="3.30.40.10:FF:000143">
    <property type="entry name" value="Regulator of gluconeogenesis Rmd5"/>
    <property type="match status" value="1"/>
</dbReference>
<evidence type="ECO:0000256" key="4">
    <source>
        <dbReference type="ARBA" id="ARBA00022771"/>
    </source>
</evidence>
<dbReference type="InterPro" id="IPR006594">
    <property type="entry name" value="LisH"/>
</dbReference>
<feature type="domain" description="RING-Gid-type" evidence="7">
    <location>
        <begin position="249"/>
        <end position="295"/>
    </location>
</feature>
<accession>E4XZU1</accession>
<name>E4XZU1_OIKDI</name>
<sequence length="309" mass="35093">MNDEASRISLTKSIIEHLYCSGYSDIAKTLENESKIDLYSGDSKKKELFIELATMIIAIRNGDFETSLSWIKLNRDKINPSSHFEWKIRRCQYCRMLIDKDSKLEDLISMSRLMTSSKSEDQGDSDATEVSKLMSALLFRKNLEENKDLSQFVNSFANSIAEICDELISDFSSVHALSQLRYEHLMSAHAAGCHALPALVGINSVFEQRNMSLTKVFGNDNYLSDDRPEVLPIEIKLPKRLRYHSVFSCPILREQTTLENPPMRLICGHVISKDARDKLASNSHTQGKIIKCPYCPTEQKADQAQALFI</sequence>
<evidence type="ECO:0000313" key="8">
    <source>
        <dbReference type="EMBL" id="CBY15153.1"/>
    </source>
</evidence>
<dbReference type="SUPFAM" id="SSF57850">
    <property type="entry name" value="RING/U-box"/>
    <property type="match status" value="1"/>
</dbReference>
<dbReference type="InterPro" id="IPR045098">
    <property type="entry name" value="Fyv10_fam"/>
</dbReference>
<reference evidence="8" key="1">
    <citation type="journal article" date="2010" name="Science">
        <title>Plasticity of animal genome architecture unmasked by rapid evolution of a pelagic tunicate.</title>
        <authorList>
            <person name="Denoeud F."/>
            <person name="Henriet S."/>
            <person name="Mungpakdee S."/>
            <person name="Aury J.M."/>
            <person name="Da Silva C."/>
            <person name="Brinkmann H."/>
            <person name="Mikhaleva J."/>
            <person name="Olsen L.C."/>
            <person name="Jubin C."/>
            <person name="Canestro C."/>
            <person name="Bouquet J.M."/>
            <person name="Danks G."/>
            <person name="Poulain J."/>
            <person name="Campsteijn C."/>
            <person name="Adamski M."/>
            <person name="Cross I."/>
            <person name="Yadetie F."/>
            <person name="Muffato M."/>
            <person name="Louis A."/>
            <person name="Butcher S."/>
            <person name="Tsagkogeorga G."/>
            <person name="Konrad A."/>
            <person name="Singh S."/>
            <person name="Jensen M.F."/>
            <person name="Cong E.H."/>
            <person name="Eikeseth-Otteraa H."/>
            <person name="Noel B."/>
            <person name="Anthouard V."/>
            <person name="Porcel B.M."/>
            <person name="Kachouri-Lafond R."/>
            <person name="Nishino A."/>
            <person name="Ugolini M."/>
            <person name="Chourrout P."/>
            <person name="Nishida H."/>
            <person name="Aasland R."/>
            <person name="Huzurbazar S."/>
            <person name="Westhof E."/>
            <person name="Delsuc F."/>
            <person name="Lehrach H."/>
            <person name="Reinhardt R."/>
            <person name="Weissenbach J."/>
            <person name="Roy S.W."/>
            <person name="Artiguenave F."/>
            <person name="Postlethwait J.H."/>
            <person name="Manak J.R."/>
            <person name="Thompson E.M."/>
            <person name="Jaillon O."/>
            <person name="Du Pasquier L."/>
            <person name="Boudinot P."/>
            <person name="Liberles D.A."/>
            <person name="Volff J.N."/>
            <person name="Philippe H."/>
            <person name="Lenhard B."/>
            <person name="Roest Crollius H."/>
            <person name="Wincker P."/>
            <person name="Chourrout D."/>
        </authorList>
    </citation>
    <scope>NUCLEOTIDE SEQUENCE [LARGE SCALE GENOMIC DNA]</scope>
</reference>
<keyword evidence="2" id="KW-0963">Cytoplasm</keyword>
<keyword evidence="4 6" id="KW-0863">Zinc-finger</keyword>
<dbReference type="GO" id="GO:0061630">
    <property type="term" value="F:ubiquitin protein ligase activity"/>
    <property type="evidence" value="ECO:0007669"/>
    <property type="project" value="InterPro"/>
</dbReference>
<organism evidence="8">
    <name type="scientific">Oikopleura dioica</name>
    <name type="common">Tunicate</name>
    <dbReference type="NCBI Taxonomy" id="34765"/>
    <lineage>
        <taxon>Eukaryota</taxon>
        <taxon>Metazoa</taxon>
        <taxon>Chordata</taxon>
        <taxon>Tunicata</taxon>
        <taxon>Appendicularia</taxon>
        <taxon>Copelata</taxon>
        <taxon>Oikopleuridae</taxon>
        <taxon>Oikopleura</taxon>
    </lineage>
</organism>
<comment type="subcellular location">
    <subcellularLocation>
        <location evidence="1">Cytoplasm</location>
    </subcellularLocation>
</comment>
<evidence type="ECO:0000259" key="7">
    <source>
        <dbReference type="PROSITE" id="PS51867"/>
    </source>
</evidence>
<proteinExistence type="predicted"/>
<dbReference type="Pfam" id="PF10607">
    <property type="entry name" value="CTLH"/>
    <property type="match status" value="1"/>
</dbReference>
<dbReference type="GO" id="GO:0005634">
    <property type="term" value="C:nucleus"/>
    <property type="evidence" value="ECO:0007669"/>
    <property type="project" value="TreeGrafter"/>
</dbReference>
<evidence type="ECO:0000256" key="3">
    <source>
        <dbReference type="ARBA" id="ARBA00022723"/>
    </source>
</evidence>
<dbReference type="CDD" id="cd16652">
    <property type="entry name" value="dRING_Rmd5p-like"/>
    <property type="match status" value="1"/>
</dbReference>
<evidence type="ECO:0000313" key="9">
    <source>
        <dbReference type="EMBL" id="CBY40323.1"/>
    </source>
</evidence>
<dbReference type="PANTHER" id="PTHR12170:SF3">
    <property type="entry name" value="GH10162P"/>
    <property type="match status" value="1"/>
</dbReference>
<dbReference type="AlphaFoldDB" id="E4XZU1"/>
<evidence type="ECO:0000256" key="6">
    <source>
        <dbReference type="PROSITE-ProRule" id="PRU01215"/>
    </source>
</evidence>
<evidence type="ECO:0000256" key="2">
    <source>
        <dbReference type="ARBA" id="ARBA00022490"/>
    </source>
</evidence>
<dbReference type="Proteomes" id="UP000001307">
    <property type="component" value="Unassembled WGS sequence"/>
</dbReference>
<dbReference type="Proteomes" id="UP000011014">
    <property type="component" value="Unassembled WGS sequence"/>
</dbReference>
<dbReference type="FunCoup" id="E4XZU1">
    <property type="interactions" value="120"/>
</dbReference>
<feature type="zinc finger region" description="RING-Gid-type" evidence="6">
    <location>
        <begin position="249"/>
        <end position="295"/>
    </location>
</feature>
<evidence type="ECO:0000313" key="10">
    <source>
        <dbReference type="Proteomes" id="UP000001307"/>
    </source>
</evidence>
<keyword evidence="5" id="KW-0862">Zinc</keyword>
<evidence type="ECO:0000256" key="5">
    <source>
        <dbReference type="ARBA" id="ARBA00022833"/>
    </source>
</evidence>
<dbReference type="OrthoDB" id="1933281at2759"/>
<dbReference type="InterPro" id="IPR044063">
    <property type="entry name" value="ZF_RING_GID"/>
</dbReference>
<dbReference type="GO" id="GO:0034657">
    <property type="term" value="C:GID complex"/>
    <property type="evidence" value="ECO:0007669"/>
    <property type="project" value="TreeGrafter"/>
</dbReference>